<dbReference type="KEGG" id="ppul:RO07_13655"/>
<evidence type="ECO:0000313" key="2">
    <source>
        <dbReference type="EMBL" id="AJC21269.1"/>
    </source>
</evidence>
<accession>A0AAJ4ZAV2</accession>
<dbReference type="RefSeq" id="WP_039408647.1">
    <property type="nucleotide sequence ID" value="NZ_CP010310.2"/>
</dbReference>
<reference evidence="2" key="2">
    <citation type="submission" date="2016-11" db="EMBL/GenBank/DDBJ databases">
        <title>Complete Genome Sequencing of Pandoraea pulmonicola DSM 16583.</title>
        <authorList>
            <person name="Chan K.-G."/>
        </authorList>
    </citation>
    <scope>NUCLEOTIDE SEQUENCE</scope>
    <source>
        <strain evidence="2">DSM 16583</strain>
    </source>
</reference>
<reference evidence="3 5" key="3">
    <citation type="submission" date="2018-06" db="EMBL/GenBank/DDBJ databases">
        <authorList>
            <consortium name="Pathogen Informatics"/>
            <person name="Doyle S."/>
        </authorList>
    </citation>
    <scope>NUCLEOTIDE SEQUENCE [LARGE SCALE GENOMIC DNA]</scope>
    <source>
        <strain evidence="3 5">NCTC13159</strain>
    </source>
</reference>
<feature type="signal peptide" evidence="1">
    <location>
        <begin position="1"/>
        <end position="21"/>
    </location>
</feature>
<dbReference type="EMBL" id="UGSJ01000001">
    <property type="protein sequence ID" value="SUA90029.1"/>
    <property type="molecule type" value="Genomic_DNA"/>
</dbReference>
<evidence type="ECO:0000313" key="4">
    <source>
        <dbReference type="Proteomes" id="UP000035086"/>
    </source>
</evidence>
<organism evidence="3 5">
    <name type="scientific">Pandoraea pulmonicola</name>
    <dbReference type="NCBI Taxonomy" id="93221"/>
    <lineage>
        <taxon>Bacteria</taxon>
        <taxon>Pseudomonadati</taxon>
        <taxon>Pseudomonadota</taxon>
        <taxon>Betaproteobacteria</taxon>
        <taxon>Burkholderiales</taxon>
        <taxon>Burkholderiaceae</taxon>
        <taxon>Pandoraea</taxon>
    </lineage>
</organism>
<evidence type="ECO:0000313" key="5">
    <source>
        <dbReference type="Proteomes" id="UP000254589"/>
    </source>
</evidence>
<keyword evidence="4" id="KW-1185">Reference proteome</keyword>
<evidence type="ECO:0000256" key="1">
    <source>
        <dbReference type="SAM" id="SignalP"/>
    </source>
</evidence>
<protein>
    <submittedName>
        <fullName evidence="3">Uncharacterized protein</fullName>
    </submittedName>
</protein>
<dbReference type="Proteomes" id="UP000035086">
    <property type="component" value="Chromosome"/>
</dbReference>
<dbReference type="AlphaFoldDB" id="A0AAJ4ZAV2"/>
<gene>
    <name evidence="3" type="ORF">NCTC13159_01505</name>
    <name evidence="2" type="ORF">RO07_13655</name>
</gene>
<name>A0AAJ4ZAV2_PANPU</name>
<feature type="chain" id="PRO_5042459572" evidence="1">
    <location>
        <begin position="22"/>
        <end position="182"/>
    </location>
</feature>
<dbReference type="Proteomes" id="UP000254589">
    <property type="component" value="Unassembled WGS sequence"/>
</dbReference>
<dbReference type="EMBL" id="CP010310">
    <property type="protein sequence ID" value="AJC21269.1"/>
    <property type="molecule type" value="Genomic_DNA"/>
</dbReference>
<evidence type="ECO:0000313" key="3">
    <source>
        <dbReference type="EMBL" id="SUA90029.1"/>
    </source>
</evidence>
<sequence>MLIKHIVLATMAASLAFSAGAETTPPSANLNVALTGDVPVERDFLKVTPSVNLSSPLNVSLSDLSIQQLLSFDIVSSYERIGITLLNQATLIKGPITRLFHDENPDYYLSSHLLAKLGSTPTSADILYDKKKPFFITNFRASRGEKLYFGIKMTGRNSHETMMPGKYGTHFTLVFDPILAPN</sequence>
<keyword evidence="1" id="KW-0732">Signal</keyword>
<proteinExistence type="predicted"/>
<reference evidence="4" key="1">
    <citation type="submission" date="2014-12" db="EMBL/GenBank/DDBJ databases">
        <title>Complete Genome Sequencing of Pandoraea pulmonicola DSM 16583.</title>
        <authorList>
            <person name="Chan K.-G."/>
        </authorList>
    </citation>
    <scope>NUCLEOTIDE SEQUENCE [LARGE SCALE GENOMIC DNA]</scope>
    <source>
        <strain evidence="4">DSM 16583</strain>
    </source>
</reference>